<evidence type="ECO:0000313" key="2">
    <source>
        <dbReference type="Proteomes" id="UP001322744"/>
    </source>
</evidence>
<accession>A0ABZ0U191</accession>
<protein>
    <submittedName>
        <fullName evidence="1">Uncharacterized protein</fullName>
    </submittedName>
</protein>
<gene>
    <name evidence="1" type="ORF">SOJ16_000023</name>
</gene>
<keyword evidence="2" id="KW-1185">Reference proteome</keyword>
<evidence type="ECO:0000313" key="1">
    <source>
        <dbReference type="EMBL" id="WPX08867.1"/>
    </source>
</evidence>
<reference evidence="1 2" key="1">
    <citation type="submission" date="2023-12" db="EMBL/GenBank/DDBJ databases">
        <authorList>
            <person name="Manesh M.J.H."/>
            <person name="Bing R.G."/>
            <person name="Willard D.J."/>
            <person name="Kelly R.M."/>
        </authorList>
    </citation>
    <scope>NUCLEOTIDE SEQUENCE [LARGE SCALE GENOMIC DNA]</scope>
    <source>
        <strain evidence="1 2">DSM 8977</strain>
    </source>
</reference>
<dbReference type="Proteomes" id="UP001322744">
    <property type="component" value="Chromosome"/>
</dbReference>
<sequence length="69" mass="7844">MNIKHEMELLALQTRNNLGIGLFEKVNVFDLLSKVEGISLMVVEMRDKISGMLLSRKDESLIVINSKKL</sequence>
<proteinExistence type="predicted"/>
<dbReference type="RefSeq" id="WP_235375138.1">
    <property type="nucleotide sequence ID" value="NZ_CP139957.1"/>
</dbReference>
<name>A0ABZ0U191_9FIRM</name>
<dbReference type="EMBL" id="CP139957">
    <property type="protein sequence ID" value="WPX08867.1"/>
    <property type="molecule type" value="Genomic_DNA"/>
</dbReference>
<organism evidence="1 2">
    <name type="scientific">Anaerocellum danielii</name>
    <dbReference type="NCBI Taxonomy" id="1387557"/>
    <lineage>
        <taxon>Bacteria</taxon>
        <taxon>Bacillati</taxon>
        <taxon>Bacillota</taxon>
        <taxon>Bacillota incertae sedis</taxon>
        <taxon>Caldicellulosiruptorales</taxon>
        <taxon>Caldicellulosiruptoraceae</taxon>
        <taxon>Anaerocellum</taxon>
    </lineage>
</organism>